<comment type="caution">
    <text evidence="5">The sequence shown here is derived from an EMBL/GenBank/DDBJ whole genome shotgun (WGS) entry which is preliminary data.</text>
</comment>
<proteinExistence type="predicted"/>
<dbReference type="Proteomes" id="UP000286271">
    <property type="component" value="Unassembled WGS sequence"/>
</dbReference>
<evidence type="ECO:0000313" key="6">
    <source>
        <dbReference type="EMBL" id="RHE91691.1"/>
    </source>
</evidence>
<evidence type="ECO:0000313" key="5">
    <source>
        <dbReference type="EMBL" id="RHD03727.1"/>
    </source>
</evidence>
<evidence type="ECO:0000313" key="7">
    <source>
        <dbReference type="Proteomes" id="UP000266391"/>
    </source>
</evidence>
<dbReference type="AlphaFoldDB" id="A0A396AEG4"/>
<reference evidence="7 8" key="1">
    <citation type="submission" date="2018-08" db="EMBL/GenBank/DDBJ databases">
        <title>A genome reference for cultivated species of the human gut microbiota.</title>
        <authorList>
            <person name="Zou Y."/>
            <person name="Xue W."/>
            <person name="Luo G."/>
        </authorList>
    </citation>
    <scope>NUCLEOTIDE SEQUENCE [LARGE SCALE GENOMIC DNA]</scope>
    <source>
        <strain evidence="3 10">AF24-4</strain>
        <strain evidence="2 9">AF28-15</strain>
        <strain evidence="6 11">AM27-11</strain>
        <strain evidence="5 7">AM32-8LB</strain>
        <strain evidence="4 8">AM42-1AC</strain>
    </source>
</reference>
<evidence type="ECO:0000313" key="4">
    <source>
        <dbReference type="EMBL" id="RHA85239.1"/>
    </source>
</evidence>
<evidence type="ECO:0000313" key="8">
    <source>
        <dbReference type="Proteomes" id="UP000283492"/>
    </source>
</evidence>
<feature type="region of interest" description="Disordered" evidence="1">
    <location>
        <begin position="173"/>
        <end position="201"/>
    </location>
</feature>
<dbReference type="EMBL" id="QRTF01000013">
    <property type="protein sequence ID" value="RGQ50011.1"/>
    <property type="molecule type" value="Genomic_DNA"/>
</dbReference>
<dbReference type="RefSeq" id="WP_007884207.1">
    <property type="nucleotide sequence ID" value="NZ_CYYR01000012.1"/>
</dbReference>
<evidence type="ECO:0000313" key="2">
    <source>
        <dbReference type="EMBL" id="RGQ50011.1"/>
    </source>
</evidence>
<dbReference type="EMBL" id="QSKW01000039">
    <property type="protein sequence ID" value="RHE91691.1"/>
    <property type="molecule type" value="Genomic_DNA"/>
</dbReference>
<evidence type="ECO:0000313" key="10">
    <source>
        <dbReference type="Proteomes" id="UP000285820"/>
    </source>
</evidence>
<sequence>MKLECNQYYIDSERNPTGGIVGRTPNNERRYVNMAVTGIGTYASYTNSYGNTQNAGNKTGRTYKNAHEYKNYLTQKYECLRSRDYSVNINSSLLSKAMGDEKTKQWLEYNLSLIPKTIEQSRAYVAARGAKILSYSITINGYDSMSSVMCTQDEVDPGTEKARKELEERLEKRKAEKKETEERLEKQRAEKQEQEERQYNLKIDGKDVDDLTGKMVELLGTSTSIGVTENGVSAFDALA</sequence>
<evidence type="ECO:0000313" key="11">
    <source>
        <dbReference type="Proteomes" id="UP000286271"/>
    </source>
</evidence>
<protein>
    <submittedName>
        <fullName evidence="5">Uncharacterized protein</fullName>
    </submittedName>
</protein>
<dbReference type="EMBL" id="QRUN01000045">
    <property type="protein sequence ID" value="RGR64191.1"/>
    <property type="molecule type" value="Genomic_DNA"/>
</dbReference>
<gene>
    <name evidence="6" type="ORF">DW707_16335</name>
    <name evidence="5" type="ORF">DW813_08275</name>
    <name evidence="4" type="ORF">DW914_14230</name>
    <name evidence="3" type="ORF">DWY29_16305</name>
    <name evidence="2" type="ORF">DWY96_07475</name>
</gene>
<accession>A0A396AEG4</accession>
<evidence type="ECO:0000256" key="1">
    <source>
        <dbReference type="SAM" id="MobiDB-lite"/>
    </source>
</evidence>
<organism evidence="5 7">
    <name type="scientific">Roseburia inulinivorans</name>
    <dbReference type="NCBI Taxonomy" id="360807"/>
    <lineage>
        <taxon>Bacteria</taxon>
        <taxon>Bacillati</taxon>
        <taxon>Bacillota</taxon>
        <taxon>Clostridia</taxon>
        <taxon>Lachnospirales</taxon>
        <taxon>Lachnospiraceae</taxon>
        <taxon>Roseburia</taxon>
    </lineage>
</organism>
<dbReference type="Proteomes" id="UP000283492">
    <property type="component" value="Unassembled WGS sequence"/>
</dbReference>
<dbReference type="EMBL" id="QSIQ01000010">
    <property type="protein sequence ID" value="RHD03727.1"/>
    <property type="molecule type" value="Genomic_DNA"/>
</dbReference>
<name>A0A396AEG4_9FIRM</name>
<dbReference type="Pfam" id="PF19498">
    <property type="entry name" value="DUF6033"/>
    <property type="match status" value="1"/>
</dbReference>
<dbReference type="EMBL" id="QSFX01000030">
    <property type="protein sequence ID" value="RHA85239.1"/>
    <property type="molecule type" value="Genomic_DNA"/>
</dbReference>
<evidence type="ECO:0000313" key="3">
    <source>
        <dbReference type="EMBL" id="RGR64191.1"/>
    </source>
</evidence>
<dbReference type="InterPro" id="IPR046097">
    <property type="entry name" value="DUF6033"/>
</dbReference>
<dbReference type="Proteomes" id="UP000283738">
    <property type="component" value="Unassembled WGS sequence"/>
</dbReference>
<dbReference type="GeneID" id="75164273"/>
<evidence type="ECO:0000313" key="9">
    <source>
        <dbReference type="Proteomes" id="UP000283738"/>
    </source>
</evidence>
<dbReference type="Proteomes" id="UP000285820">
    <property type="component" value="Unassembled WGS sequence"/>
</dbReference>
<dbReference type="Proteomes" id="UP000266391">
    <property type="component" value="Unassembled WGS sequence"/>
</dbReference>